<reference evidence="4 5" key="1">
    <citation type="submission" date="2024-08" db="EMBL/GenBank/DDBJ databases">
        <title>Gnathostoma spinigerum genome.</title>
        <authorList>
            <person name="Gonzalez-Bertolin B."/>
            <person name="Monzon S."/>
            <person name="Zaballos A."/>
            <person name="Jimenez P."/>
            <person name="Dekumyoy P."/>
            <person name="Varona S."/>
            <person name="Cuesta I."/>
            <person name="Sumanam S."/>
            <person name="Adisakwattana P."/>
            <person name="Gasser R.B."/>
            <person name="Hernandez-Gonzalez A."/>
            <person name="Young N.D."/>
            <person name="Perteguer M.J."/>
        </authorList>
    </citation>
    <scope>NUCLEOTIDE SEQUENCE [LARGE SCALE GENOMIC DNA]</scope>
    <source>
        <strain evidence="4">AL3</strain>
        <tissue evidence="4">Liver</tissue>
    </source>
</reference>
<sequence length="422" mass="45769">MRSTVYLTLLLLDLIHHVSSAFCGRHAIPYSFEVLRSGEVVLGCAQPACFGRTAEGLPIDSNASFMTIDGVSDGFLRPDSAPRSASRTQPRPHRVQEAECESSHNSLVCSEYDQWAGGVNIHSDASISGLALQCCSYAPLRQSVALGVSTVSTGQITVGGEVSSEGRLYAFDYISNLMKASTPDGRVFYNVEIRRFPCIPPFNGTYTELYGGIRDDVARSFIGGWPEKNLESTTVAPTPRFQNAIPQGLWPDSPLPFRIPDTSPGLLPQFPGIQPGFQGTTSNLNPFVTPRTPGQSPVFLYPHISAPGVFSWGVGGGTPASRASAARNLHNRIGAGKTLSTASNVGQSHSKDAETAREPSNDERPKAFQVHLEYQKHLIFDIQKWSKSISNLSNTSASTSTDRKRIGKFFTDRDSRTEAITI</sequence>
<feature type="signal peptide" evidence="3">
    <location>
        <begin position="1"/>
        <end position="20"/>
    </location>
</feature>
<dbReference type="PANTHER" id="PTHR46706:SF12">
    <property type="entry name" value="PROTEIN QUA-1-RELATED"/>
    <property type="match status" value="1"/>
</dbReference>
<dbReference type="EMBL" id="JBGFUD010013604">
    <property type="protein sequence ID" value="MFH4983751.1"/>
    <property type="molecule type" value="Genomic_DNA"/>
</dbReference>
<proteinExistence type="predicted"/>
<dbReference type="InterPro" id="IPR052140">
    <property type="entry name" value="Dev_Signal_Hedgehog-like"/>
</dbReference>
<feature type="region of interest" description="Disordered" evidence="2">
    <location>
        <begin position="75"/>
        <end position="97"/>
    </location>
</feature>
<evidence type="ECO:0000256" key="3">
    <source>
        <dbReference type="SAM" id="SignalP"/>
    </source>
</evidence>
<protein>
    <submittedName>
        <fullName evidence="4">Uncharacterized protein</fullName>
    </submittedName>
</protein>
<dbReference type="PANTHER" id="PTHR46706">
    <property type="entry name" value="PROTEIN QUA-1-RELATED"/>
    <property type="match status" value="1"/>
</dbReference>
<name>A0ABD6EV46_9BILA</name>
<keyword evidence="5" id="KW-1185">Reference proteome</keyword>
<dbReference type="AlphaFoldDB" id="A0ABD6EV46"/>
<feature type="chain" id="PRO_5044867350" evidence="3">
    <location>
        <begin position="21"/>
        <end position="422"/>
    </location>
</feature>
<keyword evidence="1" id="KW-0217">Developmental protein</keyword>
<keyword evidence="3" id="KW-0732">Signal</keyword>
<feature type="compositionally biased region" description="Polar residues" evidence="2">
    <location>
        <begin position="338"/>
        <end position="348"/>
    </location>
</feature>
<evidence type="ECO:0000256" key="1">
    <source>
        <dbReference type="ARBA" id="ARBA00022473"/>
    </source>
</evidence>
<evidence type="ECO:0000256" key="2">
    <source>
        <dbReference type="SAM" id="MobiDB-lite"/>
    </source>
</evidence>
<accession>A0ABD6EV46</accession>
<feature type="region of interest" description="Disordered" evidence="2">
    <location>
        <begin position="337"/>
        <end position="365"/>
    </location>
</feature>
<organism evidence="4 5">
    <name type="scientific">Gnathostoma spinigerum</name>
    <dbReference type="NCBI Taxonomy" id="75299"/>
    <lineage>
        <taxon>Eukaryota</taxon>
        <taxon>Metazoa</taxon>
        <taxon>Ecdysozoa</taxon>
        <taxon>Nematoda</taxon>
        <taxon>Chromadorea</taxon>
        <taxon>Rhabditida</taxon>
        <taxon>Spirurina</taxon>
        <taxon>Gnathostomatomorpha</taxon>
        <taxon>Gnathostomatoidea</taxon>
        <taxon>Gnathostomatidae</taxon>
        <taxon>Gnathostoma</taxon>
    </lineage>
</organism>
<evidence type="ECO:0000313" key="5">
    <source>
        <dbReference type="Proteomes" id="UP001608902"/>
    </source>
</evidence>
<gene>
    <name evidence="4" type="ORF">AB6A40_010460</name>
</gene>
<feature type="compositionally biased region" description="Basic and acidic residues" evidence="2">
    <location>
        <begin position="349"/>
        <end position="365"/>
    </location>
</feature>
<dbReference type="Proteomes" id="UP001608902">
    <property type="component" value="Unassembled WGS sequence"/>
</dbReference>
<comment type="caution">
    <text evidence="4">The sequence shown here is derived from an EMBL/GenBank/DDBJ whole genome shotgun (WGS) entry which is preliminary data.</text>
</comment>
<evidence type="ECO:0000313" key="4">
    <source>
        <dbReference type="EMBL" id="MFH4983751.1"/>
    </source>
</evidence>